<dbReference type="PANTHER" id="PTHR33710">
    <property type="entry name" value="BNAC02G09200D PROTEIN"/>
    <property type="match status" value="1"/>
</dbReference>
<name>A0AAW2X5D8_9LAMI</name>
<evidence type="ECO:0000256" key="1">
    <source>
        <dbReference type="SAM" id="Coils"/>
    </source>
</evidence>
<dbReference type="PANTHER" id="PTHR33710:SF62">
    <property type="entry name" value="DUF4283 DOMAIN PROTEIN"/>
    <property type="match status" value="1"/>
</dbReference>
<proteinExistence type="predicted"/>
<sequence length="218" mass="25616">MLDRACASNTWINSCPEIVVSHLSTVYSDHCPILLETNLPNQITSSGRPPFRFEAAWAGMEECDKLIKRRWASQCLNGSSNSLLDRLRTCNEEMNLWNKRVKGKSFQKQIEKLEDRVKKLRSETIDMQSRTEEAWLLATIGELVLREERYWKQRRKKHWLKLGDRNTSFFHATTTERRRSNRISKLTSPNQEIITDNAEIKRLISQHFHEVYQSSHPS</sequence>
<protein>
    <recommendedName>
        <fullName evidence="3">Endonuclease/exonuclease/phosphatase</fullName>
    </recommendedName>
</protein>
<evidence type="ECO:0000313" key="2">
    <source>
        <dbReference type="EMBL" id="KAL0448156.1"/>
    </source>
</evidence>
<dbReference type="AlphaFoldDB" id="A0AAW2X5D8"/>
<comment type="caution">
    <text evidence="2">The sequence shown here is derived from an EMBL/GenBank/DDBJ whole genome shotgun (WGS) entry which is preliminary data.</text>
</comment>
<accession>A0AAW2X5D8</accession>
<gene>
    <name evidence="2" type="ORF">Slati_1943500</name>
</gene>
<feature type="coiled-coil region" evidence="1">
    <location>
        <begin position="103"/>
        <end position="130"/>
    </location>
</feature>
<reference evidence="2" key="1">
    <citation type="submission" date="2020-06" db="EMBL/GenBank/DDBJ databases">
        <authorList>
            <person name="Li T."/>
            <person name="Hu X."/>
            <person name="Zhang T."/>
            <person name="Song X."/>
            <person name="Zhang H."/>
            <person name="Dai N."/>
            <person name="Sheng W."/>
            <person name="Hou X."/>
            <person name="Wei L."/>
        </authorList>
    </citation>
    <scope>NUCLEOTIDE SEQUENCE</scope>
    <source>
        <strain evidence="2">KEN1</strain>
        <tissue evidence="2">Leaf</tissue>
    </source>
</reference>
<reference evidence="2" key="2">
    <citation type="journal article" date="2024" name="Plant">
        <title>Genomic evolution and insights into agronomic trait innovations of Sesamum species.</title>
        <authorList>
            <person name="Miao H."/>
            <person name="Wang L."/>
            <person name="Qu L."/>
            <person name="Liu H."/>
            <person name="Sun Y."/>
            <person name="Le M."/>
            <person name="Wang Q."/>
            <person name="Wei S."/>
            <person name="Zheng Y."/>
            <person name="Lin W."/>
            <person name="Duan Y."/>
            <person name="Cao H."/>
            <person name="Xiong S."/>
            <person name="Wang X."/>
            <person name="Wei L."/>
            <person name="Li C."/>
            <person name="Ma Q."/>
            <person name="Ju M."/>
            <person name="Zhao R."/>
            <person name="Li G."/>
            <person name="Mu C."/>
            <person name="Tian Q."/>
            <person name="Mei H."/>
            <person name="Zhang T."/>
            <person name="Gao T."/>
            <person name="Zhang H."/>
        </authorList>
    </citation>
    <scope>NUCLEOTIDE SEQUENCE</scope>
    <source>
        <strain evidence="2">KEN1</strain>
    </source>
</reference>
<dbReference type="EMBL" id="JACGWN010000006">
    <property type="protein sequence ID" value="KAL0448156.1"/>
    <property type="molecule type" value="Genomic_DNA"/>
</dbReference>
<evidence type="ECO:0008006" key="3">
    <source>
        <dbReference type="Google" id="ProtNLM"/>
    </source>
</evidence>
<organism evidence="2">
    <name type="scientific">Sesamum latifolium</name>
    <dbReference type="NCBI Taxonomy" id="2727402"/>
    <lineage>
        <taxon>Eukaryota</taxon>
        <taxon>Viridiplantae</taxon>
        <taxon>Streptophyta</taxon>
        <taxon>Embryophyta</taxon>
        <taxon>Tracheophyta</taxon>
        <taxon>Spermatophyta</taxon>
        <taxon>Magnoliopsida</taxon>
        <taxon>eudicotyledons</taxon>
        <taxon>Gunneridae</taxon>
        <taxon>Pentapetalae</taxon>
        <taxon>asterids</taxon>
        <taxon>lamiids</taxon>
        <taxon>Lamiales</taxon>
        <taxon>Pedaliaceae</taxon>
        <taxon>Sesamum</taxon>
    </lineage>
</organism>
<keyword evidence="1" id="KW-0175">Coiled coil</keyword>